<feature type="compositionally biased region" description="Low complexity" evidence="2">
    <location>
        <begin position="537"/>
        <end position="564"/>
    </location>
</feature>
<evidence type="ECO:0000256" key="1">
    <source>
        <dbReference type="ARBA" id="ARBA00022468"/>
    </source>
</evidence>
<feature type="compositionally biased region" description="Acidic residues" evidence="2">
    <location>
        <begin position="522"/>
        <end position="536"/>
    </location>
</feature>
<dbReference type="EMBL" id="KB007857">
    <property type="protein sequence ID" value="ELR23531.1"/>
    <property type="molecule type" value="Genomic_DNA"/>
</dbReference>
<dbReference type="AlphaFoldDB" id="L8HGG4"/>
<proteinExistence type="predicted"/>
<feature type="compositionally biased region" description="Basic residues" evidence="2">
    <location>
        <begin position="226"/>
        <end position="235"/>
    </location>
</feature>
<feature type="compositionally biased region" description="Basic and acidic residues" evidence="2">
    <location>
        <begin position="327"/>
        <end position="340"/>
    </location>
</feature>
<feature type="compositionally biased region" description="Low complexity" evidence="2">
    <location>
        <begin position="252"/>
        <end position="261"/>
    </location>
</feature>
<name>L8HGG4_ACACF</name>
<dbReference type="GeneID" id="14924512"/>
<feature type="compositionally biased region" description="Low complexity" evidence="2">
    <location>
        <begin position="597"/>
        <end position="623"/>
    </location>
</feature>
<dbReference type="KEGG" id="acan:ACA1_071530"/>
<evidence type="ECO:0000313" key="4">
    <source>
        <dbReference type="EMBL" id="ELR23531.1"/>
    </source>
</evidence>
<evidence type="ECO:0000256" key="2">
    <source>
        <dbReference type="SAM" id="MobiDB-lite"/>
    </source>
</evidence>
<dbReference type="CDD" id="cd00159">
    <property type="entry name" value="RhoGAP"/>
    <property type="match status" value="1"/>
</dbReference>
<dbReference type="PANTHER" id="PTHR15228">
    <property type="entry name" value="SPERMATHECAL PHYSIOLOGY VARIANT"/>
    <property type="match status" value="1"/>
</dbReference>
<feature type="compositionally biased region" description="Gly residues" evidence="2">
    <location>
        <begin position="849"/>
        <end position="863"/>
    </location>
</feature>
<evidence type="ECO:0000313" key="5">
    <source>
        <dbReference type="Proteomes" id="UP000011083"/>
    </source>
</evidence>
<dbReference type="OMA" id="FETHEDI"/>
<dbReference type="Proteomes" id="UP000011083">
    <property type="component" value="Unassembled WGS sequence"/>
</dbReference>
<feature type="compositionally biased region" description="Basic and acidic residues" evidence="2">
    <location>
        <begin position="795"/>
        <end position="822"/>
    </location>
</feature>
<feature type="compositionally biased region" description="Basic and acidic residues" evidence="2">
    <location>
        <begin position="464"/>
        <end position="483"/>
    </location>
</feature>
<dbReference type="VEuPathDB" id="AmoebaDB:ACA1_071530"/>
<feature type="domain" description="Rho-GAP" evidence="3">
    <location>
        <begin position="15"/>
        <end position="196"/>
    </location>
</feature>
<feature type="compositionally biased region" description="Low complexity" evidence="2">
    <location>
        <begin position="284"/>
        <end position="300"/>
    </location>
</feature>
<feature type="compositionally biased region" description="Basic and acidic residues" evidence="2">
    <location>
        <begin position="445"/>
        <end position="454"/>
    </location>
</feature>
<feature type="compositionally biased region" description="Acidic residues" evidence="2">
    <location>
        <begin position="400"/>
        <end position="410"/>
    </location>
</feature>
<feature type="region of interest" description="Disordered" evidence="2">
    <location>
        <begin position="775"/>
        <end position="972"/>
    </location>
</feature>
<evidence type="ECO:0000259" key="3">
    <source>
        <dbReference type="PROSITE" id="PS50238"/>
    </source>
</evidence>
<dbReference type="PANTHER" id="PTHR15228:SF25">
    <property type="entry name" value="F-BAR DOMAIN-CONTAINING PROTEIN"/>
    <property type="match status" value="1"/>
</dbReference>
<feature type="compositionally biased region" description="Basic and acidic residues" evidence="2">
    <location>
        <begin position="629"/>
        <end position="640"/>
    </location>
</feature>
<dbReference type="InterPro" id="IPR051025">
    <property type="entry name" value="RhoGAP"/>
</dbReference>
<feature type="compositionally biased region" description="Basic residues" evidence="2">
    <location>
        <begin position="485"/>
        <end position="499"/>
    </location>
</feature>
<dbReference type="Pfam" id="PF00620">
    <property type="entry name" value="RhoGAP"/>
    <property type="match status" value="1"/>
</dbReference>
<dbReference type="Gene3D" id="1.10.555.10">
    <property type="entry name" value="Rho GTPase activation protein"/>
    <property type="match status" value="1"/>
</dbReference>
<protein>
    <submittedName>
        <fullName evidence="4">RhoGAP domain containing protein</fullName>
    </submittedName>
</protein>
<dbReference type="OrthoDB" id="9994905at2759"/>
<feature type="compositionally biased region" description="Basic and acidic residues" evidence="2">
    <location>
        <begin position="236"/>
        <end position="249"/>
    </location>
</feature>
<feature type="compositionally biased region" description="Acidic residues" evidence="2">
    <location>
        <begin position="734"/>
        <end position="747"/>
    </location>
</feature>
<keyword evidence="5" id="KW-1185">Reference proteome</keyword>
<sequence>MDSIPWKHILGDKLVGAERVELHPIVEAALVFIETNGLNTQGLFRVPGSASQVKVLKESFKTKKKVPDLSETEPNTVCSLLTDHLRSEEPLLTHALAPRWLQAAGLPDLVVRLTKYVDLINQLPVLNHATLFAMLRLLVLISQHAEKTLMPATNLGTIFGPMICRRLNSDIAQELSDIPAVSKLCIDLITHFSQLFDYYDLDPSASSAAAGTGGLNDSLSADSPRTKKTTRRKFQFGKDKPFHGERSGERSGGTASPAPGSSAGGSGSPSSTSALAAAALASGNSNSPVVPLQSPLVPAPEYDPSATGGDEGGRDQPGRARKNAVYGREDRLNDQLKSELSEGGQPRSPKSARGLLGSISLDADEDDSRPEGGFYAKGVSKPLAVGDLETVHSSAAAQPDAEEFPEEEGKDADGKKDKKRLPALNLKKRKNSVDKKKLRMFSPRKLFDKDRSKASPDSSCDSSDLERKYYDGSSSSEREEPTRRFGGRKIPFRSPRRKSSSWPEAELAEMRHRTDQAASHDDDSDLNDDSDSDDYDGSGADSSGAETPTSTSSSSLSSLPGGSEPKSRAKSDIPPGEAHSLEIAAVVRTERRKGSQSERGPSASARAAARAGKSLAGASSATSISPRGKRPDLADGDERLLSSSTSNTPKIWMASAPRPPNATTTNILFKSPRVVGAAVSAAALDEALRGQEAIAGHLAPEEELGLVKWRRRMTAGSARRRPAGNVHAVAVEGGGDDDSENGETEENDGLRQQQRQQVEAPTTGVAFLLSKYYLYNNDNTGSGGAEGSSNGVDTKAAENDNKQTPQEREREKESRERERDGGGAESEGDTENDDEVDDDGGTTTEDEGSSGGSGNGSSHGGSSGDEKGRRKRNSGAAEGKPRRRRSSNARKNGVGSGGSNKKATTAVKDSSGLKLGRKVRRGEEQVSEDEEDDHHLAPPAKASPIAKRIHSPRPRASEDHIGGAGGNSITID</sequence>
<dbReference type="RefSeq" id="XP_004353059.1">
    <property type="nucleotide sequence ID" value="XM_004353007.1"/>
</dbReference>
<dbReference type="PROSITE" id="PS50238">
    <property type="entry name" value="RHOGAP"/>
    <property type="match status" value="1"/>
</dbReference>
<dbReference type="GO" id="GO:0005096">
    <property type="term" value="F:GTPase activator activity"/>
    <property type="evidence" value="ECO:0007669"/>
    <property type="project" value="UniProtKB-KW"/>
</dbReference>
<feature type="region of interest" description="Disordered" evidence="2">
    <location>
        <begin position="714"/>
        <end position="762"/>
    </location>
</feature>
<dbReference type="InterPro" id="IPR000198">
    <property type="entry name" value="RhoGAP_dom"/>
</dbReference>
<dbReference type="InterPro" id="IPR008936">
    <property type="entry name" value="Rho_GTPase_activation_prot"/>
</dbReference>
<reference evidence="4 5" key="1">
    <citation type="journal article" date="2013" name="Genome Biol.">
        <title>Genome of Acanthamoeba castellanii highlights extensive lateral gene transfer and early evolution of tyrosine kinase signaling.</title>
        <authorList>
            <person name="Clarke M."/>
            <person name="Lohan A.J."/>
            <person name="Liu B."/>
            <person name="Lagkouvardos I."/>
            <person name="Roy S."/>
            <person name="Zafar N."/>
            <person name="Bertelli C."/>
            <person name="Schilde C."/>
            <person name="Kianianmomeni A."/>
            <person name="Burglin T.R."/>
            <person name="Frech C."/>
            <person name="Turcotte B."/>
            <person name="Kopec K.O."/>
            <person name="Synnott J.M."/>
            <person name="Choo C."/>
            <person name="Paponov I."/>
            <person name="Finkler A."/>
            <person name="Soon Heng Tan C."/>
            <person name="Hutchins A.P."/>
            <person name="Weinmeier T."/>
            <person name="Rattei T."/>
            <person name="Chu J.S."/>
            <person name="Gimenez G."/>
            <person name="Irimia M."/>
            <person name="Rigden D.J."/>
            <person name="Fitzpatrick D.A."/>
            <person name="Lorenzo-Morales J."/>
            <person name="Bateman A."/>
            <person name="Chiu C.H."/>
            <person name="Tang P."/>
            <person name="Hegemann P."/>
            <person name="Fromm H."/>
            <person name="Raoult D."/>
            <person name="Greub G."/>
            <person name="Miranda-Saavedra D."/>
            <person name="Chen N."/>
            <person name="Nash P."/>
            <person name="Ginger M.L."/>
            <person name="Horn M."/>
            <person name="Schaap P."/>
            <person name="Caler L."/>
            <person name="Loftus B."/>
        </authorList>
    </citation>
    <scope>NUCLEOTIDE SEQUENCE [LARGE SCALE GENOMIC DNA]</scope>
    <source>
        <strain evidence="4 5">Neff</strain>
    </source>
</reference>
<feature type="compositionally biased region" description="Polar residues" evidence="2">
    <location>
        <begin position="750"/>
        <end position="760"/>
    </location>
</feature>
<feature type="compositionally biased region" description="Acidic residues" evidence="2">
    <location>
        <begin position="826"/>
        <end position="848"/>
    </location>
</feature>
<feature type="region of interest" description="Disordered" evidence="2">
    <location>
        <begin position="210"/>
        <end position="272"/>
    </location>
</feature>
<feature type="compositionally biased region" description="Basic and acidic residues" evidence="2">
    <location>
        <begin position="508"/>
        <end position="521"/>
    </location>
</feature>
<feature type="compositionally biased region" description="Basic residues" evidence="2">
    <location>
        <begin position="417"/>
        <end position="430"/>
    </location>
</feature>
<dbReference type="SUPFAM" id="SSF48350">
    <property type="entry name" value="GTPase activation domain, GAP"/>
    <property type="match status" value="1"/>
</dbReference>
<keyword evidence="1" id="KW-0343">GTPase activation</keyword>
<feature type="region of interest" description="Disordered" evidence="2">
    <location>
        <begin position="284"/>
        <end position="665"/>
    </location>
</feature>
<dbReference type="SMART" id="SM00324">
    <property type="entry name" value="RhoGAP"/>
    <property type="match status" value="1"/>
</dbReference>
<gene>
    <name evidence="4" type="ORF">ACA1_071530</name>
</gene>
<organism evidence="4 5">
    <name type="scientific">Acanthamoeba castellanii (strain ATCC 30010 / Neff)</name>
    <dbReference type="NCBI Taxonomy" id="1257118"/>
    <lineage>
        <taxon>Eukaryota</taxon>
        <taxon>Amoebozoa</taxon>
        <taxon>Discosea</taxon>
        <taxon>Longamoebia</taxon>
        <taxon>Centramoebida</taxon>
        <taxon>Acanthamoebidae</taxon>
        <taxon>Acanthamoeba</taxon>
    </lineage>
</organism>
<dbReference type="GO" id="GO:0007165">
    <property type="term" value="P:signal transduction"/>
    <property type="evidence" value="ECO:0007669"/>
    <property type="project" value="InterPro"/>
</dbReference>
<accession>L8HGG4</accession>